<comment type="caution">
    <text evidence="7">The sequence shown here is derived from an EMBL/GenBank/DDBJ whole genome shotgun (WGS) entry which is preliminary data.</text>
</comment>
<evidence type="ECO:0000256" key="1">
    <source>
        <dbReference type="ARBA" id="ARBA00004141"/>
    </source>
</evidence>
<dbReference type="GO" id="GO:0004252">
    <property type="term" value="F:serine-type endopeptidase activity"/>
    <property type="evidence" value="ECO:0007669"/>
    <property type="project" value="InterPro"/>
</dbReference>
<evidence type="ECO:0000256" key="5">
    <source>
        <dbReference type="SAM" id="Phobius"/>
    </source>
</evidence>
<reference evidence="7 8" key="1">
    <citation type="journal article" date="2018" name="Environ. Microbiol.">
        <title>Isolation and genomic characterization of Novimethylophilus kurashikiensis gen. nov. sp. nov., a new lanthanide-dependent methylotrophic species of Methylophilaceae.</title>
        <authorList>
            <person name="Lv H."/>
            <person name="Sahin N."/>
            <person name="Tani A."/>
        </authorList>
    </citation>
    <scope>NUCLEOTIDE SEQUENCE [LARGE SCALE GENOMIC DNA]</scope>
    <source>
        <strain evidence="7 8">La2-4</strain>
    </source>
</reference>
<dbReference type="AlphaFoldDB" id="A0A2R5F9P6"/>
<evidence type="ECO:0000313" key="7">
    <source>
        <dbReference type="EMBL" id="GBG14539.1"/>
    </source>
</evidence>
<comment type="subcellular location">
    <subcellularLocation>
        <location evidence="1">Membrane</location>
        <topology evidence="1">Multi-pass membrane protein</topology>
    </subcellularLocation>
</comment>
<dbReference type="RefSeq" id="WP_109015728.1">
    <property type="nucleotide sequence ID" value="NZ_BDOQ01000008.1"/>
</dbReference>
<keyword evidence="2 5" id="KW-0812">Transmembrane</keyword>
<keyword evidence="3 5" id="KW-1133">Transmembrane helix</keyword>
<feature type="transmembrane region" description="Helical" evidence="5">
    <location>
        <begin position="12"/>
        <end position="37"/>
    </location>
</feature>
<dbReference type="Pfam" id="PF01694">
    <property type="entry name" value="Rhomboid"/>
    <property type="match status" value="1"/>
</dbReference>
<dbReference type="PANTHER" id="PTHR43066:SF11">
    <property type="entry name" value="PEPTIDASE S54 RHOMBOID DOMAIN-CONTAINING PROTEIN"/>
    <property type="match status" value="1"/>
</dbReference>
<feature type="transmembrane region" description="Helical" evidence="5">
    <location>
        <begin position="166"/>
        <end position="184"/>
    </location>
</feature>
<dbReference type="EMBL" id="BDOQ01000008">
    <property type="protein sequence ID" value="GBG14539.1"/>
    <property type="molecule type" value="Genomic_DNA"/>
</dbReference>
<feature type="transmembrane region" description="Helical" evidence="5">
    <location>
        <begin position="139"/>
        <end position="160"/>
    </location>
</feature>
<feature type="transmembrane region" description="Helical" evidence="5">
    <location>
        <begin position="111"/>
        <end position="132"/>
    </location>
</feature>
<dbReference type="PANTHER" id="PTHR43066">
    <property type="entry name" value="RHOMBOID-RELATED PROTEIN"/>
    <property type="match status" value="1"/>
</dbReference>
<keyword evidence="7" id="KW-0378">Hydrolase</keyword>
<protein>
    <submittedName>
        <fullName evidence="7">Protease</fullName>
    </submittedName>
</protein>
<accession>A0A2R5F9P6</accession>
<dbReference type="InterPro" id="IPR022764">
    <property type="entry name" value="Peptidase_S54_rhomboid_dom"/>
</dbReference>
<evidence type="ECO:0000313" key="8">
    <source>
        <dbReference type="Proteomes" id="UP000245081"/>
    </source>
</evidence>
<dbReference type="Proteomes" id="UP000245081">
    <property type="component" value="Unassembled WGS sequence"/>
</dbReference>
<dbReference type="SUPFAM" id="SSF144091">
    <property type="entry name" value="Rhomboid-like"/>
    <property type="match status" value="1"/>
</dbReference>
<gene>
    <name evidence="7" type="ORF">NMK_2138</name>
</gene>
<dbReference type="OrthoDB" id="465874at2"/>
<dbReference type="GO" id="GO:0016020">
    <property type="term" value="C:membrane"/>
    <property type="evidence" value="ECO:0007669"/>
    <property type="project" value="UniProtKB-SubCell"/>
</dbReference>
<evidence type="ECO:0000256" key="2">
    <source>
        <dbReference type="ARBA" id="ARBA00022692"/>
    </source>
</evidence>
<sequence>MEALLAGGKSRAATLAWFVGSIWLVSWAHFLLPLHLAWLGVHPRTLSGLVGIVSAPWLHASLAHLISNTFPLLVLGWLTMYPKKTDFAPAVVGSMLGAGLLAWVIGGTGTVHIGASGVVFGLGGFVVARGYFARRFTELLSALPATGLYGMSMLFGVLPIYPGVSWQSHLGGIIGGILTAKLMYSSNIRTNDVN</sequence>
<dbReference type="GO" id="GO:0006508">
    <property type="term" value="P:proteolysis"/>
    <property type="evidence" value="ECO:0007669"/>
    <property type="project" value="UniProtKB-KW"/>
</dbReference>
<feature type="transmembrane region" description="Helical" evidence="5">
    <location>
        <begin position="87"/>
        <end position="105"/>
    </location>
</feature>
<keyword evidence="8" id="KW-1185">Reference proteome</keyword>
<evidence type="ECO:0000256" key="4">
    <source>
        <dbReference type="ARBA" id="ARBA00023136"/>
    </source>
</evidence>
<dbReference type="Gene3D" id="1.20.1540.10">
    <property type="entry name" value="Rhomboid-like"/>
    <property type="match status" value="1"/>
</dbReference>
<keyword evidence="7" id="KW-0645">Protease</keyword>
<evidence type="ECO:0000256" key="3">
    <source>
        <dbReference type="ARBA" id="ARBA00022989"/>
    </source>
</evidence>
<dbReference type="InterPro" id="IPR035952">
    <property type="entry name" value="Rhomboid-like_sf"/>
</dbReference>
<name>A0A2R5F9P6_9PROT</name>
<feature type="transmembrane region" description="Helical" evidence="5">
    <location>
        <begin position="57"/>
        <end position="80"/>
    </location>
</feature>
<keyword evidence="4 5" id="KW-0472">Membrane</keyword>
<evidence type="ECO:0000259" key="6">
    <source>
        <dbReference type="Pfam" id="PF01694"/>
    </source>
</evidence>
<organism evidence="7 8">
    <name type="scientific">Novimethylophilus kurashikiensis</name>
    <dbReference type="NCBI Taxonomy" id="1825523"/>
    <lineage>
        <taxon>Bacteria</taxon>
        <taxon>Pseudomonadati</taxon>
        <taxon>Pseudomonadota</taxon>
        <taxon>Betaproteobacteria</taxon>
        <taxon>Nitrosomonadales</taxon>
        <taxon>Methylophilaceae</taxon>
        <taxon>Novimethylophilus</taxon>
    </lineage>
</organism>
<feature type="domain" description="Peptidase S54 rhomboid" evidence="6">
    <location>
        <begin position="50"/>
        <end position="184"/>
    </location>
</feature>
<proteinExistence type="predicted"/>